<protein>
    <recommendedName>
        <fullName evidence="1">PB1-like domain-containing protein</fullName>
    </recommendedName>
</protein>
<dbReference type="InterPro" id="IPR058594">
    <property type="entry name" value="PB1-like_dom_pln"/>
</dbReference>
<evidence type="ECO:0000259" key="1">
    <source>
        <dbReference type="Pfam" id="PF26130"/>
    </source>
</evidence>
<reference evidence="3" key="1">
    <citation type="journal article" date="2015" name="Proc. Natl. Acad. Sci. U.S.A.">
        <title>Genome sequencing of adzuki bean (Vigna angularis) provides insight into high starch and low fat accumulation and domestication.</title>
        <authorList>
            <person name="Yang K."/>
            <person name="Tian Z."/>
            <person name="Chen C."/>
            <person name="Luo L."/>
            <person name="Zhao B."/>
            <person name="Wang Z."/>
            <person name="Yu L."/>
            <person name="Li Y."/>
            <person name="Sun Y."/>
            <person name="Li W."/>
            <person name="Chen Y."/>
            <person name="Li Y."/>
            <person name="Zhang Y."/>
            <person name="Ai D."/>
            <person name="Zhao J."/>
            <person name="Shang C."/>
            <person name="Ma Y."/>
            <person name="Wu B."/>
            <person name="Wang M."/>
            <person name="Gao L."/>
            <person name="Sun D."/>
            <person name="Zhang P."/>
            <person name="Guo F."/>
            <person name="Wang W."/>
            <person name="Li Y."/>
            <person name="Wang J."/>
            <person name="Varshney R.K."/>
            <person name="Wang J."/>
            <person name="Ling H.Q."/>
            <person name="Wan P."/>
        </authorList>
    </citation>
    <scope>NUCLEOTIDE SEQUENCE</scope>
    <source>
        <strain evidence="3">cv. Jingnong 6</strain>
    </source>
</reference>
<accession>A0A0L9TEJ6</accession>
<organism evidence="2 3">
    <name type="scientific">Phaseolus angularis</name>
    <name type="common">Azuki bean</name>
    <name type="synonym">Vigna angularis</name>
    <dbReference type="NCBI Taxonomy" id="3914"/>
    <lineage>
        <taxon>Eukaryota</taxon>
        <taxon>Viridiplantae</taxon>
        <taxon>Streptophyta</taxon>
        <taxon>Embryophyta</taxon>
        <taxon>Tracheophyta</taxon>
        <taxon>Spermatophyta</taxon>
        <taxon>Magnoliopsida</taxon>
        <taxon>eudicotyledons</taxon>
        <taxon>Gunneridae</taxon>
        <taxon>Pentapetalae</taxon>
        <taxon>rosids</taxon>
        <taxon>fabids</taxon>
        <taxon>Fabales</taxon>
        <taxon>Fabaceae</taxon>
        <taxon>Papilionoideae</taxon>
        <taxon>50 kb inversion clade</taxon>
        <taxon>NPAAA clade</taxon>
        <taxon>indigoferoid/millettioid clade</taxon>
        <taxon>Phaseoleae</taxon>
        <taxon>Vigna</taxon>
    </lineage>
</organism>
<evidence type="ECO:0000313" key="2">
    <source>
        <dbReference type="EMBL" id="KOM28973.1"/>
    </source>
</evidence>
<gene>
    <name evidence="2" type="ORF">LR48_Vigan627s002200</name>
</gene>
<name>A0A0L9TEJ6_PHAAN</name>
<dbReference type="EMBL" id="KQ258464">
    <property type="protein sequence ID" value="KOM28973.1"/>
    <property type="molecule type" value="Genomic_DNA"/>
</dbReference>
<dbReference type="Pfam" id="PF26130">
    <property type="entry name" value="PB1-like"/>
    <property type="match status" value="1"/>
</dbReference>
<feature type="domain" description="PB1-like" evidence="1">
    <location>
        <begin position="6"/>
        <end position="106"/>
    </location>
</feature>
<dbReference type="Gramene" id="KOM28973">
    <property type="protein sequence ID" value="KOM28973"/>
    <property type="gene ID" value="LR48_Vigan627s002200"/>
</dbReference>
<evidence type="ECO:0000313" key="3">
    <source>
        <dbReference type="Proteomes" id="UP000053144"/>
    </source>
</evidence>
<dbReference type="Proteomes" id="UP000053144">
    <property type="component" value="Unassembled WGS sequence"/>
</dbReference>
<dbReference type="AlphaFoldDB" id="A0A0L9TEJ6"/>
<proteinExistence type="predicted"/>
<sequence length="192" mass="22061">MYELVFEVVFYNGEKFVNNGSLKYVGETNILSGDPGRLGYFENLSILKEISYFNAKEMDYVNVKEMWYLVSGGFMLEGRLKFLFDDKCACRMVNIVTLNCYVVHIVSKPQIINNLEYFPHEGDGNKGSCMDEVRGEDECEHEVDVEGEGEGEDEVHVNAEGEDEVHVKGEDEIEFDVEGRRRVMVRVRMTLI</sequence>